<evidence type="ECO:0000313" key="2">
    <source>
        <dbReference type="Proteomes" id="UP001162501"/>
    </source>
</evidence>
<accession>A0AC59Y447</accession>
<reference evidence="1" key="2">
    <citation type="submission" date="2025-03" db="EMBL/GenBank/DDBJ databases">
        <authorList>
            <consortium name="ELIXIR-Norway"/>
            <consortium name="Elixir Norway"/>
        </authorList>
    </citation>
    <scope>NUCLEOTIDE SEQUENCE</scope>
</reference>
<proteinExistence type="predicted"/>
<organism evidence="1 2">
    <name type="scientific">Rangifer tarandus platyrhynchus</name>
    <name type="common">Svalbard reindeer</name>
    <dbReference type="NCBI Taxonomy" id="3082113"/>
    <lineage>
        <taxon>Eukaryota</taxon>
        <taxon>Metazoa</taxon>
        <taxon>Chordata</taxon>
        <taxon>Craniata</taxon>
        <taxon>Vertebrata</taxon>
        <taxon>Euteleostomi</taxon>
        <taxon>Mammalia</taxon>
        <taxon>Eutheria</taxon>
        <taxon>Laurasiatheria</taxon>
        <taxon>Artiodactyla</taxon>
        <taxon>Ruminantia</taxon>
        <taxon>Pecora</taxon>
        <taxon>Cervidae</taxon>
        <taxon>Odocoileinae</taxon>
        <taxon>Rangifer</taxon>
    </lineage>
</organism>
<evidence type="ECO:0000313" key="1">
    <source>
        <dbReference type="EMBL" id="CAM9364986.1"/>
    </source>
</evidence>
<gene>
    <name evidence="1" type="ORF">MRATA1EN22A_LOCUS1538</name>
</gene>
<reference evidence="1" key="1">
    <citation type="submission" date="2023-05" db="EMBL/GenBank/DDBJ databases">
        <authorList>
            <consortium name="ELIXIR-Norway"/>
        </authorList>
    </citation>
    <scope>NUCLEOTIDE SEQUENCE</scope>
</reference>
<dbReference type="Proteomes" id="UP001162501">
    <property type="component" value="Chromosome 1"/>
</dbReference>
<protein>
    <submittedName>
        <fullName evidence="1">Uncharacterized protein</fullName>
    </submittedName>
</protein>
<sequence length="104" mass="11908">MPCRPGRTQTSLAMTINAPKHPAHPRLARQQWQHEGRPVRAWTPFYDHEGCLVTLEQGMEPGTPAITWRKAARAAWTWLLELWPEGTKPCVVKPVLIWGPCYLK</sequence>
<dbReference type="EMBL" id="OX596085">
    <property type="protein sequence ID" value="CAM9364986.1"/>
    <property type="molecule type" value="Genomic_DNA"/>
</dbReference>
<name>A0AC59Y447_RANTA</name>